<dbReference type="EMBL" id="FNUC01000003">
    <property type="protein sequence ID" value="SEE93813.1"/>
    <property type="molecule type" value="Genomic_DNA"/>
</dbReference>
<organism evidence="1 2">
    <name type="scientific">Jiangella alba</name>
    <dbReference type="NCBI Taxonomy" id="561176"/>
    <lineage>
        <taxon>Bacteria</taxon>
        <taxon>Bacillati</taxon>
        <taxon>Actinomycetota</taxon>
        <taxon>Actinomycetes</taxon>
        <taxon>Jiangellales</taxon>
        <taxon>Jiangellaceae</taxon>
        <taxon>Jiangella</taxon>
    </lineage>
</organism>
<gene>
    <name evidence="1" type="ORF">SAMN04488561_3499</name>
</gene>
<name>A0A1H5MWZ8_9ACTN</name>
<dbReference type="AlphaFoldDB" id="A0A1H5MWZ8"/>
<accession>A0A1H5MWZ8</accession>
<evidence type="ECO:0000313" key="2">
    <source>
        <dbReference type="Proteomes" id="UP000181980"/>
    </source>
</evidence>
<dbReference type="PROSITE" id="PS51318">
    <property type="entry name" value="TAT"/>
    <property type="match status" value="1"/>
</dbReference>
<proteinExistence type="predicted"/>
<protein>
    <recommendedName>
        <fullName evidence="3">Heparinase II/III-like protein</fullName>
    </recommendedName>
</protein>
<evidence type="ECO:0008006" key="3">
    <source>
        <dbReference type="Google" id="ProtNLM"/>
    </source>
</evidence>
<dbReference type="SUPFAM" id="SSF81853">
    <property type="entry name" value="Family 10 polysaccharide lyase"/>
    <property type="match status" value="1"/>
</dbReference>
<reference evidence="2" key="1">
    <citation type="submission" date="2016-10" db="EMBL/GenBank/DDBJ databases">
        <authorList>
            <person name="Varghese N."/>
            <person name="Submissions S."/>
        </authorList>
    </citation>
    <scope>NUCLEOTIDE SEQUENCE [LARGE SCALE GENOMIC DNA]</scope>
    <source>
        <strain evidence="2">DSM 45237</strain>
    </source>
</reference>
<dbReference type="RefSeq" id="WP_069114819.1">
    <property type="nucleotide sequence ID" value="NZ_FNUC01000003.1"/>
</dbReference>
<dbReference type="Proteomes" id="UP000181980">
    <property type="component" value="Unassembled WGS sequence"/>
</dbReference>
<sequence>MDPNDTSATPGGSLTRRTLMGLGASAVTGLVLGSHTGTAAAAGPAAAVGGPLAPVAPYDPATLVRGQFAAEEQRLARFLVTLPDLANKMDLENEETYGWFNGGYWRTPLVPYNANIQQSVYTLTWFYTQQREWNPYYLDPALRDRIYAGIRFYLSLQGPDGWFPAWSYVDRNRDVTAYALVFLGETALLLESVGWADDLRSEVLAALERAADYMLDPANEDVWTIGPEFSNQVIPALMGVWMLRDLLPRRIMRAYEDRLTYYVENAQSDGAGHLYEAAAFDAHYSLYVTPRMLARLYELNGDERLKQMQLKHFDWCRFNYLWEPDGAGFTVNGISTRLSMRSLPAVRTTDESSYPDLLNVWAPDSPIAVALNWHREHVEGLRSTWAAATEPLVPMGNPVDPMNIWYSEQRVQNFATYDERMRAIRSFPYFGRPFVEARSDTRYDQHYLFVNRQGYYFGSHHGNIPRGSTVPKGPSFFYHHTTGAFVATQMASDSVWSTRLSRDFVDSESRMFKIRGDVRQAVPFDYTYYAYKPSGGSVAKTFHCLPNKLAIDIETNESSFVERVPLVIAPGDDVTWLVAGGGAAPVENGVAAQAVGIRVARAGGTFELRLEAPLRITLTASATKLFSGAQQRTIHDLDIASTASALSYSLQIRRR</sequence>
<evidence type="ECO:0000313" key="1">
    <source>
        <dbReference type="EMBL" id="SEE93813.1"/>
    </source>
</evidence>
<dbReference type="OrthoDB" id="3495297at2"/>
<dbReference type="InterPro" id="IPR006311">
    <property type="entry name" value="TAT_signal"/>
</dbReference>
<dbReference type="STRING" id="561176.SAMN04488561_3499"/>
<keyword evidence="2" id="KW-1185">Reference proteome</keyword>